<dbReference type="RefSeq" id="WP_010491213.1">
    <property type="nucleotide sequence ID" value="NZ_AZCT01000022.1"/>
</dbReference>
<gene>
    <name evidence="1" type="ORF">FD51_GL001807</name>
</gene>
<name>A0A0R1EM36_LACZE</name>
<dbReference type="InterPro" id="IPR010365">
    <property type="entry name" value="DUF961"/>
</dbReference>
<protein>
    <recommendedName>
        <fullName evidence="3">Conjugative transposon protein</fullName>
    </recommendedName>
</protein>
<dbReference type="PATRIC" id="fig|1423816.3.peg.1879"/>
<dbReference type="Pfam" id="PF06125">
    <property type="entry name" value="DUF961"/>
    <property type="match status" value="1"/>
</dbReference>
<sequence>MRLAEGIVIDLEETFGVLKFSGQRRERFVQDEDGNRTDDVKERTYDLKSMKQGMMIQVSIPAEAGIKDFKYNQIVTLVDPVIDTVANANFNRVETSWYMKAKDLVIATAPVKPQEKPNTNDKK</sequence>
<dbReference type="EMBL" id="AZCT01000022">
    <property type="protein sequence ID" value="KRK10470.1"/>
    <property type="molecule type" value="Genomic_DNA"/>
</dbReference>
<accession>A0A0R1EM36</accession>
<evidence type="ECO:0000313" key="1">
    <source>
        <dbReference type="EMBL" id="KRK10470.1"/>
    </source>
</evidence>
<evidence type="ECO:0008006" key="3">
    <source>
        <dbReference type="Google" id="ProtNLM"/>
    </source>
</evidence>
<evidence type="ECO:0000313" key="2">
    <source>
        <dbReference type="Proteomes" id="UP000051984"/>
    </source>
</evidence>
<dbReference type="Proteomes" id="UP000051984">
    <property type="component" value="Unassembled WGS sequence"/>
</dbReference>
<comment type="caution">
    <text evidence="1">The sequence shown here is derived from an EMBL/GenBank/DDBJ whole genome shotgun (WGS) entry which is preliminary data.</text>
</comment>
<dbReference type="AlphaFoldDB" id="A0A0R1EM36"/>
<dbReference type="InterPro" id="IPR038620">
    <property type="entry name" value="YdcP-like_sf"/>
</dbReference>
<organism evidence="1 2">
    <name type="scientific">Lacticaseibacillus zeae DSM 20178 = KCTC 3804</name>
    <dbReference type="NCBI Taxonomy" id="1423816"/>
    <lineage>
        <taxon>Bacteria</taxon>
        <taxon>Bacillati</taxon>
        <taxon>Bacillota</taxon>
        <taxon>Bacilli</taxon>
        <taxon>Lactobacillales</taxon>
        <taxon>Lactobacillaceae</taxon>
        <taxon>Lacticaseibacillus</taxon>
    </lineage>
</organism>
<dbReference type="eggNOG" id="ENOG502ZBK5">
    <property type="taxonomic scope" value="Bacteria"/>
</dbReference>
<proteinExistence type="predicted"/>
<reference evidence="1 2" key="1">
    <citation type="journal article" date="2015" name="Genome Announc.">
        <title>Expanding the biotechnology potential of lactobacilli through comparative genomics of 213 strains and associated genera.</title>
        <authorList>
            <person name="Sun Z."/>
            <person name="Harris H.M."/>
            <person name="McCann A."/>
            <person name="Guo C."/>
            <person name="Argimon S."/>
            <person name="Zhang W."/>
            <person name="Yang X."/>
            <person name="Jeffery I.B."/>
            <person name="Cooney J.C."/>
            <person name="Kagawa T.F."/>
            <person name="Liu W."/>
            <person name="Song Y."/>
            <person name="Salvetti E."/>
            <person name="Wrobel A."/>
            <person name="Rasinkangas P."/>
            <person name="Parkhill J."/>
            <person name="Rea M.C."/>
            <person name="O'Sullivan O."/>
            <person name="Ritari J."/>
            <person name="Douillard F.P."/>
            <person name="Paul Ross R."/>
            <person name="Yang R."/>
            <person name="Briner A.E."/>
            <person name="Felis G.E."/>
            <person name="de Vos W.M."/>
            <person name="Barrangou R."/>
            <person name="Klaenhammer T.R."/>
            <person name="Caufield P.W."/>
            <person name="Cui Y."/>
            <person name="Zhang H."/>
            <person name="O'Toole P.W."/>
        </authorList>
    </citation>
    <scope>NUCLEOTIDE SEQUENCE [LARGE SCALE GENOMIC DNA]</scope>
    <source>
        <strain evidence="1 2">DSM 20178</strain>
    </source>
</reference>
<dbReference type="Gene3D" id="2.40.50.390">
    <property type="entry name" value="Conjugative transposon protein, DUF961"/>
    <property type="match status" value="1"/>
</dbReference>